<reference evidence="3" key="1">
    <citation type="submission" date="2015-10" db="EMBL/GenBank/DDBJ databases">
        <authorList>
            <person name="Ju K.-S."/>
            <person name="Doroghazi J.R."/>
            <person name="Metcalf W.W."/>
        </authorList>
    </citation>
    <scope>NUCLEOTIDE SEQUENCE [LARGE SCALE GENOMIC DNA]</scope>
    <source>
        <strain evidence="3">NRRL F-8817</strain>
    </source>
</reference>
<dbReference type="SUPFAM" id="SSF53649">
    <property type="entry name" value="Alkaline phosphatase-like"/>
    <property type="match status" value="1"/>
</dbReference>
<gene>
    <name evidence="2" type="ORF">ADL28_23800</name>
</gene>
<proteinExistence type="predicted"/>
<protein>
    <recommendedName>
        <fullName evidence="4">Type I phosphodiesterase/nucleotide pyrophosphatase</fullName>
    </recommendedName>
</protein>
<dbReference type="EMBL" id="LLZJ01000310">
    <property type="protein sequence ID" value="KUL52701.1"/>
    <property type="molecule type" value="Genomic_DNA"/>
</dbReference>
<dbReference type="OrthoDB" id="9771966at2"/>
<feature type="compositionally biased region" description="Basic and acidic residues" evidence="1">
    <location>
        <begin position="432"/>
        <end position="447"/>
    </location>
</feature>
<dbReference type="Gene3D" id="3.40.720.10">
    <property type="entry name" value="Alkaline Phosphatase, subunit A"/>
    <property type="match status" value="1"/>
</dbReference>
<organism evidence="2 3">
    <name type="scientific">Streptomyces violaceusniger</name>
    <dbReference type="NCBI Taxonomy" id="68280"/>
    <lineage>
        <taxon>Bacteria</taxon>
        <taxon>Bacillati</taxon>
        <taxon>Actinomycetota</taxon>
        <taxon>Actinomycetes</taxon>
        <taxon>Kitasatosporales</taxon>
        <taxon>Streptomycetaceae</taxon>
        <taxon>Streptomyces</taxon>
        <taxon>Streptomyces violaceusniger group</taxon>
    </lineage>
</organism>
<comment type="caution">
    <text evidence="2">The sequence shown here is derived from an EMBL/GenBank/DDBJ whole genome shotgun (WGS) entry which is preliminary data.</text>
</comment>
<feature type="region of interest" description="Disordered" evidence="1">
    <location>
        <begin position="421"/>
        <end position="447"/>
    </location>
</feature>
<dbReference type="InterPro" id="IPR002591">
    <property type="entry name" value="Phosphodiest/P_Trfase"/>
</dbReference>
<dbReference type="Pfam" id="PF01663">
    <property type="entry name" value="Phosphodiest"/>
    <property type="match status" value="1"/>
</dbReference>
<dbReference type="GeneID" id="97435433"/>
<evidence type="ECO:0000313" key="2">
    <source>
        <dbReference type="EMBL" id="KUL52701.1"/>
    </source>
</evidence>
<sequence>MSAMVIGLDGVPYWLLRDLADQGVMPRTAGLLPQGSLRAMSAPVPEISSTSWASFLTGTDPGTHGIYGFVDLRPGTYRTYFPNYGQLKAPPLWEAVDRAGGRSVIMNVPSTYPAPPLRGTLVSGFVAPDFDRAVYPPELRGPLRALDYQLDVEVGEVTADPDGFLDRVEAALAARRAAFAHVLSGGWDLAVCVLTETDRVHHFLWSSLTDPAARLHGRVLDFYRRVDEAVAELADRAGDGALFLASDHGFGPAHTQFYLNAWLRRAGYLALPPGAESLEEIDERTRAFALDPGRIHLNTADRFPRGGPPTDPGELTARLLALRLTEDGRIAEGGAGTPVVSEVLSGPKTYAGPYADDAPDLVVMPAPGVQIRGAWATDRIIGDAPLTGTHTRPDATFWCRGDQGTDPLHMRDVAPTVLASLGIDPPPGTEGTDVRVMRPRNEEDNRC</sequence>
<evidence type="ECO:0008006" key="4">
    <source>
        <dbReference type="Google" id="ProtNLM"/>
    </source>
</evidence>
<dbReference type="InterPro" id="IPR017850">
    <property type="entry name" value="Alkaline_phosphatase_core_sf"/>
</dbReference>
<dbReference type="Proteomes" id="UP000053413">
    <property type="component" value="Unassembled WGS sequence"/>
</dbReference>
<accession>A0A0X3W771</accession>
<evidence type="ECO:0000256" key="1">
    <source>
        <dbReference type="SAM" id="MobiDB-lite"/>
    </source>
</evidence>
<evidence type="ECO:0000313" key="3">
    <source>
        <dbReference type="Proteomes" id="UP000053413"/>
    </source>
</evidence>
<dbReference type="RefSeq" id="WP_059145784.1">
    <property type="nucleotide sequence ID" value="NZ_LLZJ01000310.1"/>
</dbReference>
<name>A0A0X3W771_STRVO</name>
<dbReference type="AlphaFoldDB" id="A0A0X3W771"/>